<protein>
    <submittedName>
        <fullName evidence="2">Uncharacterized protein</fullName>
    </submittedName>
</protein>
<evidence type="ECO:0000313" key="3">
    <source>
        <dbReference type="Proteomes" id="UP000481153"/>
    </source>
</evidence>
<dbReference type="AlphaFoldDB" id="A0A6G0XWA8"/>
<dbReference type="Proteomes" id="UP000481153">
    <property type="component" value="Unassembled WGS sequence"/>
</dbReference>
<evidence type="ECO:0000313" key="2">
    <source>
        <dbReference type="EMBL" id="KAF0744749.1"/>
    </source>
</evidence>
<comment type="caution">
    <text evidence="2">The sequence shown here is derived from an EMBL/GenBank/DDBJ whole genome shotgun (WGS) entry which is preliminary data.</text>
</comment>
<feature type="region of interest" description="Disordered" evidence="1">
    <location>
        <begin position="51"/>
        <end position="99"/>
    </location>
</feature>
<reference evidence="2 3" key="1">
    <citation type="submission" date="2019-07" db="EMBL/GenBank/DDBJ databases">
        <title>Genomics analysis of Aphanomyces spp. identifies a new class of oomycete effector associated with host adaptation.</title>
        <authorList>
            <person name="Gaulin E."/>
        </authorList>
    </citation>
    <scope>NUCLEOTIDE SEQUENCE [LARGE SCALE GENOMIC DNA]</scope>
    <source>
        <strain evidence="2 3">ATCC 201684</strain>
    </source>
</reference>
<gene>
    <name evidence="2" type="ORF">Ae201684_001204</name>
</gene>
<dbReference type="EMBL" id="VJMJ01000009">
    <property type="protein sequence ID" value="KAF0744749.1"/>
    <property type="molecule type" value="Genomic_DNA"/>
</dbReference>
<organism evidence="2 3">
    <name type="scientific">Aphanomyces euteiches</name>
    <dbReference type="NCBI Taxonomy" id="100861"/>
    <lineage>
        <taxon>Eukaryota</taxon>
        <taxon>Sar</taxon>
        <taxon>Stramenopiles</taxon>
        <taxon>Oomycota</taxon>
        <taxon>Saprolegniomycetes</taxon>
        <taxon>Saprolegniales</taxon>
        <taxon>Verrucalvaceae</taxon>
        <taxon>Aphanomyces</taxon>
    </lineage>
</organism>
<keyword evidence="3" id="KW-1185">Reference proteome</keyword>
<accession>A0A6G0XWA8</accession>
<evidence type="ECO:0000256" key="1">
    <source>
        <dbReference type="SAM" id="MobiDB-lite"/>
    </source>
</evidence>
<feature type="compositionally biased region" description="Low complexity" evidence="1">
    <location>
        <begin position="65"/>
        <end position="92"/>
    </location>
</feature>
<name>A0A6G0XWA8_9STRA</name>
<sequence>MRVVGSDEIGQRPIGEWSFHFQTLKRKPRWESAPRRSVSAVNTVCVTARRSVKSSRRSKCPNTPSTTASSAAKTRSSENARASGSASRATRSLPVVLTC</sequence>
<proteinExistence type="predicted"/>